<keyword evidence="17" id="KW-0675">Receptor</keyword>
<dbReference type="Proteomes" id="UP001187192">
    <property type="component" value="Unassembled WGS sequence"/>
</dbReference>
<keyword evidence="11" id="KW-0677">Repeat</keyword>
<dbReference type="SUPFAM" id="SSF52047">
    <property type="entry name" value="RNI-like"/>
    <property type="match status" value="1"/>
</dbReference>
<dbReference type="GO" id="GO:0016020">
    <property type="term" value="C:membrane"/>
    <property type="evidence" value="ECO:0007669"/>
    <property type="project" value="UniProtKB-SubCell"/>
</dbReference>
<evidence type="ECO:0000256" key="21">
    <source>
        <dbReference type="ARBA" id="ARBA00048679"/>
    </source>
</evidence>
<sequence>MSNKRRSLPFALSAALVIIVLLSSCKANNPVANREANALLKWKESLPSQSILDSWIVSEAHNISHTLPSPCKWYGITCNNAGSVTEINLSFKDLNGSLENLDFSSFPNLLRLDLKFNNLTGTIPTNIGLVSKLQFLDLSSNSLNGPLPLSLANLTQVYELDVSRNQISGVLDRRLFPDGRTASKSGLRSLKNLLFQDTQLGGRIPEEIGNLKFLVLVALDGSHFNGPIPQSLANLSDLAVLRLAENQLSGRVPERLGSSRKLSDLRLFGNKLSGTVPVELGNASSLVVLHLAENNFTGHLPPEVCKGGKLVNFSAAFNNFNGPIPTSLKNCRSLYRVRLEHNRLTGRIDKDLGVYPNLTYIDLSFNELQGQLSSNWGQCRNLTELKVAGNMISGKIPHEIFQLNQVVVLDLSSNRLSGEIPANIANLSSLSFLSLKDNKLSSWIPDKIGRLSNLESLELSSNMLSGPIPSQIGDCSKLRDLSLSKNRLEGTIPRQIGNLVSLQVSLDLSYNSLGGKIPPDLGSLIHLQSLNLSHNNLTGAIPPSLGDMVSLTDINLSFNHLEGHVPDISIFHSVQPEALSNNDNLCGKVEGLPPCNDTISETGKRNKKGKLIVIIVLASLGSALLISFMYAGIWAFLWKIKATKASEDEHASKGGNLFSICYFDGKIVYQDILEATNNFDDKYCIGIGGSGKVYKANVPGGDQVFAVKKLSFHATDGSQIESIKIFANEVAALTEIRHRNIVKLFGFCSQAMHTFLVYEFLERGSLADILRSDEEAEKLDWEKRIRVVKGVAHALSYMHHDCVPPIIHRDISSKNILLDSELEAHVSDFGTAKFLNLDSSNWTAVVGTFGYLAPELAYNMEVTEKCDVYSFGVLALEVLMGKHPGELMSDEENQTLHHKEVVLDHRLSPPSSQNVDDDLHLMMNVAITCMRAKPESRPTMRELKFFRGLICMHGGRILVVVVSAVFWR</sequence>
<reference evidence="26" key="1">
    <citation type="submission" date="2023-07" db="EMBL/GenBank/DDBJ databases">
        <title>draft genome sequence of fig (Ficus carica).</title>
        <authorList>
            <person name="Takahashi T."/>
            <person name="Nishimura K."/>
        </authorList>
    </citation>
    <scope>NUCLEOTIDE SEQUENCE</scope>
</reference>
<dbReference type="Gene3D" id="3.80.10.10">
    <property type="entry name" value="Ribonuclease Inhibitor"/>
    <property type="match status" value="4"/>
</dbReference>
<comment type="caution">
    <text evidence="26">The sequence shown here is derived from an EMBL/GenBank/DDBJ whole genome shotgun (WGS) entry which is preliminary data.</text>
</comment>
<keyword evidence="4" id="KW-0964">Secreted</keyword>
<dbReference type="SUPFAM" id="SSF56112">
    <property type="entry name" value="Protein kinase-like (PK-like)"/>
    <property type="match status" value="1"/>
</dbReference>
<dbReference type="Pfam" id="PF13855">
    <property type="entry name" value="LRR_8"/>
    <property type="match status" value="2"/>
</dbReference>
<evidence type="ECO:0000256" key="9">
    <source>
        <dbReference type="ARBA" id="ARBA00022692"/>
    </source>
</evidence>
<dbReference type="InterPro" id="IPR051420">
    <property type="entry name" value="Ser_Thr_Kinases_DiverseReg"/>
</dbReference>
<organism evidence="26 27">
    <name type="scientific">Ficus carica</name>
    <name type="common">Common fig</name>
    <dbReference type="NCBI Taxonomy" id="3494"/>
    <lineage>
        <taxon>Eukaryota</taxon>
        <taxon>Viridiplantae</taxon>
        <taxon>Streptophyta</taxon>
        <taxon>Embryophyta</taxon>
        <taxon>Tracheophyta</taxon>
        <taxon>Spermatophyta</taxon>
        <taxon>Magnoliopsida</taxon>
        <taxon>eudicotyledons</taxon>
        <taxon>Gunneridae</taxon>
        <taxon>Pentapetalae</taxon>
        <taxon>rosids</taxon>
        <taxon>fabids</taxon>
        <taxon>Rosales</taxon>
        <taxon>Moraceae</taxon>
        <taxon>Ficeae</taxon>
        <taxon>Ficus</taxon>
    </lineage>
</organism>
<comment type="catalytic activity">
    <reaction evidence="21">
        <text>L-seryl-[protein] + ATP = O-phospho-L-seryl-[protein] + ADP + H(+)</text>
        <dbReference type="Rhea" id="RHEA:17989"/>
        <dbReference type="Rhea" id="RHEA-COMP:9863"/>
        <dbReference type="Rhea" id="RHEA-COMP:11604"/>
        <dbReference type="ChEBI" id="CHEBI:15378"/>
        <dbReference type="ChEBI" id="CHEBI:29999"/>
        <dbReference type="ChEBI" id="CHEBI:30616"/>
        <dbReference type="ChEBI" id="CHEBI:83421"/>
        <dbReference type="ChEBI" id="CHEBI:456216"/>
        <dbReference type="EC" id="2.7.11.1"/>
    </reaction>
</comment>
<keyword evidence="7" id="KW-0433">Leucine-rich repeat</keyword>
<feature type="transmembrane region" description="Helical" evidence="23">
    <location>
        <begin position="945"/>
        <end position="967"/>
    </location>
</feature>
<dbReference type="PROSITE" id="PS00107">
    <property type="entry name" value="PROTEIN_KINASE_ATP"/>
    <property type="match status" value="1"/>
</dbReference>
<evidence type="ECO:0000256" key="17">
    <source>
        <dbReference type="ARBA" id="ARBA00023170"/>
    </source>
</evidence>
<evidence type="ECO:0000256" key="20">
    <source>
        <dbReference type="ARBA" id="ARBA00047899"/>
    </source>
</evidence>
<dbReference type="EMBL" id="BTGU01000012">
    <property type="protein sequence ID" value="GMN40982.1"/>
    <property type="molecule type" value="Genomic_DNA"/>
</dbReference>
<keyword evidence="15 23" id="KW-1133">Transmembrane helix</keyword>
<evidence type="ECO:0000256" key="6">
    <source>
        <dbReference type="ARBA" id="ARBA00022553"/>
    </source>
</evidence>
<feature type="chain" id="PRO_5041694488" description="non-specific serine/threonine protein kinase" evidence="24">
    <location>
        <begin position="28"/>
        <end position="968"/>
    </location>
</feature>
<dbReference type="InterPro" id="IPR032675">
    <property type="entry name" value="LRR_dom_sf"/>
</dbReference>
<dbReference type="InterPro" id="IPR013210">
    <property type="entry name" value="LRR_N_plant-typ"/>
</dbReference>
<dbReference type="EC" id="2.7.11.1" evidence="3"/>
<keyword evidence="14 22" id="KW-0067">ATP-binding</keyword>
<dbReference type="GO" id="GO:0005524">
    <property type="term" value="F:ATP binding"/>
    <property type="evidence" value="ECO:0007669"/>
    <property type="project" value="UniProtKB-UniRule"/>
</dbReference>
<evidence type="ECO:0000256" key="5">
    <source>
        <dbReference type="ARBA" id="ARBA00022527"/>
    </source>
</evidence>
<evidence type="ECO:0000256" key="16">
    <source>
        <dbReference type="ARBA" id="ARBA00023136"/>
    </source>
</evidence>
<keyword evidence="9 23" id="KW-0812">Transmembrane</keyword>
<dbReference type="InterPro" id="IPR003591">
    <property type="entry name" value="Leu-rich_rpt_typical-subtyp"/>
</dbReference>
<evidence type="ECO:0000256" key="7">
    <source>
        <dbReference type="ARBA" id="ARBA00022614"/>
    </source>
</evidence>
<dbReference type="PROSITE" id="PS50011">
    <property type="entry name" value="PROTEIN_KINASE_DOM"/>
    <property type="match status" value="1"/>
</dbReference>
<evidence type="ECO:0000256" key="11">
    <source>
        <dbReference type="ARBA" id="ARBA00022737"/>
    </source>
</evidence>
<evidence type="ECO:0000256" key="12">
    <source>
        <dbReference type="ARBA" id="ARBA00022741"/>
    </source>
</evidence>
<evidence type="ECO:0000256" key="1">
    <source>
        <dbReference type="ARBA" id="ARBA00004191"/>
    </source>
</evidence>
<keyword evidence="10 24" id="KW-0732">Signal</keyword>
<dbReference type="SMART" id="SM00220">
    <property type="entry name" value="S_TKc"/>
    <property type="match status" value="1"/>
</dbReference>
<dbReference type="PROSITE" id="PS51257">
    <property type="entry name" value="PROKAR_LIPOPROTEIN"/>
    <property type="match status" value="1"/>
</dbReference>
<dbReference type="Pfam" id="PF00069">
    <property type="entry name" value="Pkinase"/>
    <property type="match status" value="1"/>
</dbReference>
<comment type="subcellular location">
    <subcellularLocation>
        <location evidence="2">Membrane</location>
        <topology evidence="2">Single-pass type I membrane protein</topology>
    </subcellularLocation>
    <subcellularLocation>
        <location evidence="1">Secreted</location>
        <location evidence="1">Cell wall</location>
    </subcellularLocation>
</comment>
<dbReference type="PROSITE" id="PS00109">
    <property type="entry name" value="PROTEIN_KINASE_TYR"/>
    <property type="match status" value="1"/>
</dbReference>
<dbReference type="Pfam" id="PF08263">
    <property type="entry name" value="LRRNT_2"/>
    <property type="match status" value="1"/>
</dbReference>
<accession>A0AA87ZV35</accession>
<dbReference type="InterPro" id="IPR001611">
    <property type="entry name" value="Leu-rich_rpt"/>
</dbReference>
<keyword evidence="27" id="KW-1185">Reference proteome</keyword>
<dbReference type="AlphaFoldDB" id="A0AA87ZV35"/>
<comment type="catalytic activity">
    <reaction evidence="20">
        <text>L-threonyl-[protein] + ATP = O-phospho-L-threonyl-[protein] + ADP + H(+)</text>
        <dbReference type="Rhea" id="RHEA:46608"/>
        <dbReference type="Rhea" id="RHEA-COMP:11060"/>
        <dbReference type="Rhea" id="RHEA-COMP:11605"/>
        <dbReference type="ChEBI" id="CHEBI:15378"/>
        <dbReference type="ChEBI" id="CHEBI:30013"/>
        <dbReference type="ChEBI" id="CHEBI:30616"/>
        <dbReference type="ChEBI" id="CHEBI:61977"/>
        <dbReference type="ChEBI" id="CHEBI:456216"/>
        <dbReference type="EC" id="2.7.11.1"/>
    </reaction>
</comment>
<keyword evidence="8" id="KW-0808">Transferase</keyword>
<dbReference type="PANTHER" id="PTHR48005">
    <property type="entry name" value="LEUCINE RICH REPEAT KINASE 2"/>
    <property type="match status" value="1"/>
</dbReference>
<dbReference type="Gene3D" id="3.30.200.20">
    <property type="entry name" value="Phosphorylase Kinase, domain 1"/>
    <property type="match status" value="1"/>
</dbReference>
<dbReference type="Pfam" id="PF00560">
    <property type="entry name" value="LRR_1"/>
    <property type="match status" value="5"/>
</dbReference>
<evidence type="ECO:0000313" key="27">
    <source>
        <dbReference type="Proteomes" id="UP001187192"/>
    </source>
</evidence>
<dbReference type="SMART" id="SM00369">
    <property type="entry name" value="LRR_TYP"/>
    <property type="match status" value="8"/>
</dbReference>
<keyword evidence="12 22" id="KW-0547">Nucleotide-binding</keyword>
<evidence type="ECO:0000256" key="4">
    <source>
        <dbReference type="ARBA" id="ARBA00022512"/>
    </source>
</evidence>
<evidence type="ECO:0000256" key="24">
    <source>
        <dbReference type="SAM" id="SignalP"/>
    </source>
</evidence>
<keyword evidence="4" id="KW-0134">Cell wall</keyword>
<dbReference type="InterPro" id="IPR017441">
    <property type="entry name" value="Protein_kinase_ATP_BS"/>
</dbReference>
<evidence type="ECO:0000256" key="23">
    <source>
        <dbReference type="SAM" id="Phobius"/>
    </source>
</evidence>
<dbReference type="FunFam" id="1.10.510.10:FF:000445">
    <property type="entry name" value="MDIS1-interacting receptor like kinase 2"/>
    <property type="match status" value="1"/>
</dbReference>
<evidence type="ECO:0000256" key="19">
    <source>
        <dbReference type="ARBA" id="ARBA00038043"/>
    </source>
</evidence>
<proteinExistence type="inferred from homology"/>
<evidence type="ECO:0000256" key="15">
    <source>
        <dbReference type="ARBA" id="ARBA00022989"/>
    </source>
</evidence>
<feature type="signal peptide" evidence="24">
    <location>
        <begin position="1"/>
        <end position="27"/>
    </location>
</feature>
<keyword evidence="6" id="KW-0597">Phosphoprotein</keyword>
<evidence type="ECO:0000256" key="13">
    <source>
        <dbReference type="ARBA" id="ARBA00022777"/>
    </source>
</evidence>
<dbReference type="InterPro" id="IPR011009">
    <property type="entry name" value="Kinase-like_dom_sf"/>
</dbReference>
<dbReference type="InterPro" id="IPR008266">
    <property type="entry name" value="Tyr_kinase_AS"/>
</dbReference>
<dbReference type="GO" id="GO:0004674">
    <property type="term" value="F:protein serine/threonine kinase activity"/>
    <property type="evidence" value="ECO:0007669"/>
    <property type="project" value="UniProtKB-KW"/>
</dbReference>
<dbReference type="InterPro" id="IPR000719">
    <property type="entry name" value="Prot_kinase_dom"/>
</dbReference>
<feature type="binding site" evidence="22">
    <location>
        <position position="709"/>
    </location>
    <ligand>
        <name>ATP</name>
        <dbReference type="ChEBI" id="CHEBI:30616"/>
    </ligand>
</feature>
<dbReference type="FunFam" id="3.80.10.10:FF:000400">
    <property type="entry name" value="Nuclear pore complex protein NUP107"/>
    <property type="match status" value="1"/>
</dbReference>
<keyword evidence="5" id="KW-0723">Serine/threonine-protein kinase</keyword>
<dbReference type="PANTHER" id="PTHR48005:SF70">
    <property type="entry name" value="MDIS1-INTERACTING RECEPTOR LIKE KINASE 2-LIKE"/>
    <property type="match status" value="1"/>
</dbReference>
<feature type="transmembrane region" description="Helical" evidence="23">
    <location>
        <begin position="611"/>
        <end position="637"/>
    </location>
</feature>
<dbReference type="FunFam" id="3.80.10.10:FF:000177">
    <property type="entry name" value="Leucine-rich repeat receptor-like serine/threonine-protein kinase At1g17230"/>
    <property type="match status" value="1"/>
</dbReference>
<keyword evidence="16 23" id="KW-0472">Membrane</keyword>
<evidence type="ECO:0000256" key="8">
    <source>
        <dbReference type="ARBA" id="ARBA00022679"/>
    </source>
</evidence>
<keyword evidence="13" id="KW-0418">Kinase</keyword>
<dbReference type="PRINTS" id="PR00019">
    <property type="entry name" value="LEURICHRPT"/>
</dbReference>
<dbReference type="FunFam" id="3.30.200.20:FF:000309">
    <property type="entry name" value="Leucine-rich repeat receptor protein kinase MSP1"/>
    <property type="match status" value="1"/>
</dbReference>
<evidence type="ECO:0000256" key="14">
    <source>
        <dbReference type="ARBA" id="ARBA00022840"/>
    </source>
</evidence>
<name>A0AA87ZV35_FICCA</name>
<feature type="domain" description="Protein kinase" evidence="25">
    <location>
        <begin position="679"/>
        <end position="950"/>
    </location>
</feature>
<keyword evidence="18" id="KW-0325">Glycoprotein</keyword>
<evidence type="ECO:0000259" key="25">
    <source>
        <dbReference type="PROSITE" id="PS50011"/>
    </source>
</evidence>
<evidence type="ECO:0000256" key="22">
    <source>
        <dbReference type="PROSITE-ProRule" id="PRU10141"/>
    </source>
</evidence>
<evidence type="ECO:0000313" key="26">
    <source>
        <dbReference type="EMBL" id="GMN40982.1"/>
    </source>
</evidence>
<comment type="similarity">
    <text evidence="19">Belongs to the polygalacturonase-inhibiting protein family.</text>
</comment>
<dbReference type="SUPFAM" id="SSF52058">
    <property type="entry name" value="L domain-like"/>
    <property type="match status" value="1"/>
</dbReference>
<evidence type="ECO:0000256" key="3">
    <source>
        <dbReference type="ARBA" id="ARBA00012513"/>
    </source>
</evidence>
<protein>
    <recommendedName>
        <fullName evidence="3">non-specific serine/threonine protein kinase</fullName>
        <ecNumber evidence="3">2.7.11.1</ecNumber>
    </recommendedName>
</protein>
<evidence type="ECO:0000256" key="18">
    <source>
        <dbReference type="ARBA" id="ARBA00023180"/>
    </source>
</evidence>
<evidence type="ECO:0000256" key="10">
    <source>
        <dbReference type="ARBA" id="ARBA00022729"/>
    </source>
</evidence>
<gene>
    <name evidence="26" type="ORF">TIFTF001_010196</name>
</gene>
<dbReference type="Gene3D" id="1.10.510.10">
    <property type="entry name" value="Transferase(Phosphotransferase) domain 1"/>
    <property type="match status" value="1"/>
</dbReference>
<evidence type="ECO:0000256" key="2">
    <source>
        <dbReference type="ARBA" id="ARBA00004479"/>
    </source>
</evidence>
<dbReference type="FunFam" id="3.80.10.10:FF:000041">
    <property type="entry name" value="LRR receptor-like serine/threonine-protein kinase ERECTA"/>
    <property type="match status" value="1"/>
</dbReference>